<gene>
    <name evidence="2" type="ORF">AB0L16_20630</name>
</gene>
<reference evidence="2 3" key="1">
    <citation type="submission" date="2024-06" db="EMBL/GenBank/DDBJ databases">
        <title>The Natural Products Discovery Center: Release of the First 8490 Sequenced Strains for Exploring Actinobacteria Biosynthetic Diversity.</title>
        <authorList>
            <person name="Kalkreuter E."/>
            <person name="Kautsar S.A."/>
            <person name="Yang D."/>
            <person name="Bader C.D."/>
            <person name="Teijaro C.N."/>
            <person name="Fluegel L."/>
            <person name="Davis C.M."/>
            <person name="Simpson J.R."/>
            <person name="Lauterbach L."/>
            <person name="Steele A.D."/>
            <person name="Gui C."/>
            <person name="Meng S."/>
            <person name="Li G."/>
            <person name="Viehrig K."/>
            <person name="Ye F."/>
            <person name="Su P."/>
            <person name="Kiefer A.F."/>
            <person name="Nichols A."/>
            <person name="Cepeda A.J."/>
            <person name="Yan W."/>
            <person name="Fan B."/>
            <person name="Jiang Y."/>
            <person name="Adhikari A."/>
            <person name="Zheng C.-J."/>
            <person name="Schuster L."/>
            <person name="Cowan T.M."/>
            <person name="Smanski M.J."/>
            <person name="Chevrette M.G."/>
            <person name="De Carvalho L.P.S."/>
            <person name="Shen B."/>
        </authorList>
    </citation>
    <scope>NUCLEOTIDE SEQUENCE [LARGE SCALE GENOMIC DNA]</scope>
    <source>
        <strain evidence="2 3">NPDC052347</strain>
    </source>
</reference>
<dbReference type="RefSeq" id="WP_153068790.1">
    <property type="nucleotide sequence ID" value="NZ_JBFAUK010000016.1"/>
</dbReference>
<accession>A0ABV3K0Z6</accession>
<organism evidence="2 3">
    <name type="scientific">Streptomyces orinoci</name>
    <name type="common">Streptoverticillium orinoci</name>
    <dbReference type="NCBI Taxonomy" id="67339"/>
    <lineage>
        <taxon>Bacteria</taxon>
        <taxon>Bacillati</taxon>
        <taxon>Actinomycetota</taxon>
        <taxon>Actinomycetes</taxon>
        <taxon>Kitasatosporales</taxon>
        <taxon>Streptomycetaceae</taxon>
        <taxon>Streptomyces</taxon>
    </lineage>
</organism>
<evidence type="ECO:0000313" key="2">
    <source>
        <dbReference type="EMBL" id="MEV5508822.1"/>
    </source>
</evidence>
<name>A0ABV3K0Z6_STRON</name>
<keyword evidence="3" id="KW-1185">Reference proteome</keyword>
<protein>
    <recommendedName>
        <fullName evidence="4">Excreted virulence factor EspC (Type VII ESX diderm)</fullName>
    </recommendedName>
</protein>
<proteinExistence type="predicted"/>
<evidence type="ECO:0000256" key="1">
    <source>
        <dbReference type="SAM" id="MobiDB-lite"/>
    </source>
</evidence>
<feature type="region of interest" description="Disordered" evidence="1">
    <location>
        <begin position="1"/>
        <end position="22"/>
    </location>
</feature>
<evidence type="ECO:0000313" key="3">
    <source>
        <dbReference type="Proteomes" id="UP001552594"/>
    </source>
</evidence>
<evidence type="ECO:0008006" key="4">
    <source>
        <dbReference type="Google" id="ProtNLM"/>
    </source>
</evidence>
<dbReference type="EMBL" id="JBFAUK010000016">
    <property type="protein sequence ID" value="MEV5508822.1"/>
    <property type="molecule type" value="Genomic_DNA"/>
</dbReference>
<dbReference type="Proteomes" id="UP001552594">
    <property type="component" value="Unassembled WGS sequence"/>
</dbReference>
<comment type="caution">
    <text evidence="2">The sequence shown here is derived from an EMBL/GenBank/DDBJ whole genome shotgun (WGS) entry which is preliminary data.</text>
</comment>
<sequence length="131" mass="13445">MKGKFDMDGGGGAVPGLKVDHGGVRDQGDRLHQAAEDLAGVNKALGGGHGGGPLDVVGMLEGAVAFSQFGEYAGGAFHAFAQAWNAECAALEGALRELQGGLSVSNRSYRHTDGKIKGDLETVSYTQRGQS</sequence>